<feature type="non-terminal residue" evidence="2">
    <location>
        <position position="245"/>
    </location>
</feature>
<comment type="caution">
    <text evidence="2">The sequence shown here is derived from an EMBL/GenBank/DDBJ whole genome shotgun (WGS) entry which is preliminary data.</text>
</comment>
<gene>
    <name evidence="2" type="ORF">Vretimale_17730</name>
</gene>
<proteinExistence type="predicted"/>
<evidence type="ECO:0000313" key="3">
    <source>
        <dbReference type="Proteomes" id="UP000722791"/>
    </source>
</evidence>
<sequence>MEVQHVSFPREDGAGSEAPKVMTRQRLRTVPAMLYKRQGVQGYDADGSPLFSQDGDQFRSMLGSPLPPLYSPRLYHHSPRRTTVTSPAPPANQRPYVSRCDGIYSIPSVFDPAPGSSRPVFSPTAAGHITPLDTPINHHAGPGLPVAISTPTPCMSGALDYINAQPTNTGQLISPQPGQLKIGTDATTQPQNAGRDVREDGSDTGSGGVSIPMSIMPSMGMGYTQQLAAAALRGPARRIALHDFL</sequence>
<accession>A0A8J4GVP5</accession>
<dbReference type="Proteomes" id="UP000722791">
    <property type="component" value="Unassembled WGS sequence"/>
</dbReference>
<feature type="region of interest" description="Disordered" evidence="1">
    <location>
        <begin position="71"/>
        <end position="96"/>
    </location>
</feature>
<name>A0A8J4GVP5_9CHLO</name>
<evidence type="ECO:0000313" key="2">
    <source>
        <dbReference type="EMBL" id="GIM14848.1"/>
    </source>
</evidence>
<reference evidence="2" key="1">
    <citation type="journal article" date="2021" name="Proc. Natl. Acad. Sci. U.S.A.">
        <title>Three genomes in the algal genus Volvox reveal the fate of a haploid sex-determining region after a transition to homothallism.</title>
        <authorList>
            <person name="Yamamoto K."/>
            <person name="Hamaji T."/>
            <person name="Kawai-Toyooka H."/>
            <person name="Matsuzaki R."/>
            <person name="Takahashi F."/>
            <person name="Nishimura Y."/>
            <person name="Kawachi M."/>
            <person name="Noguchi H."/>
            <person name="Minakuchi Y."/>
            <person name="Umen J.G."/>
            <person name="Toyoda A."/>
            <person name="Nozaki H."/>
        </authorList>
    </citation>
    <scope>NUCLEOTIDE SEQUENCE</scope>
    <source>
        <strain evidence="2">NIES-3785</strain>
    </source>
</reference>
<protein>
    <submittedName>
        <fullName evidence="2">Uncharacterized protein</fullName>
    </submittedName>
</protein>
<dbReference type="AlphaFoldDB" id="A0A8J4GVP5"/>
<evidence type="ECO:0000256" key="1">
    <source>
        <dbReference type="SAM" id="MobiDB-lite"/>
    </source>
</evidence>
<feature type="region of interest" description="Disordered" evidence="1">
    <location>
        <begin position="175"/>
        <end position="209"/>
    </location>
</feature>
<organism evidence="2 3">
    <name type="scientific">Volvox reticuliferus</name>
    <dbReference type="NCBI Taxonomy" id="1737510"/>
    <lineage>
        <taxon>Eukaryota</taxon>
        <taxon>Viridiplantae</taxon>
        <taxon>Chlorophyta</taxon>
        <taxon>core chlorophytes</taxon>
        <taxon>Chlorophyceae</taxon>
        <taxon>CS clade</taxon>
        <taxon>Chlamydomonadales</taxon>
        <taxon>Volvocaceae</taxon>
        <taxon>Volvox</taxon>
    </lineage>
</organism>
<dbReference type="EMBL" id="BNCQ01000060">
    <property type="protein sequence ID" value="GIM14848.1"/>
    <property type="molecule type" value="Genomic_DNA"/>
</dbReference>